<dbReference type="EMBL" id="QEAN01000247">
    <property type="protein sequence ID" value="TPX42053.1"/>
    <property type="molecule type" value="Genomic_DNA"/>
</dbReference>
<evidence type="ECO:0000313" key="3">
    <source>
        <dbReference type="Proteomes" id="UP000317494"/>
    </source>
</evidence>
<accession>A0A507CSC5</accession>
<evidence type="ECO:0000256" key="1">
    <source>
        <dbReference type="SAM" id="Phobius"/>
    </source>
</evidence>
<protein>
    <submittedName>
        <fullName evidence="2">Uncharacterized protein</fullName>
    </submittedName>
</protein>
<keyword evidence="1" id="KW-0812">Transmembrane</keyword>
<dbReference type="VEuPathDB" id="FungiDB:SeMB42_g05304"/>
<name>A0A507CSC5_9FUNG</name>
<feature type="transmembrane region" description="Helical" evidence="1">
    <location>
        <begin position="12"/>
        <end position="35"/>
    </location>
</feature>
<keyword evidence="1" id="KW-0472">Membrane</keyword>
<dbReference type="AlphaFoldDB" id="A0A507CSC5"/>
<keyword evidence="3" id="KW-1185">Reference proteome</keyword>
<comment type="caution">
    <text evidence="2">The sequence shown here is derived from an EMBL/GenBank/DDBJ whole genome shotgun (WGS) entry which is preliminary data.</text>
</comment>
<sequence>MIPSIQTFRKATIICNSTAYIIYAIDIIVLMQYIIHQLLNSLYLQFDCIHHISNRNHWSLLKLDEFEAGAHVLHLLDWLGVEWLFARRSRKTGDYSEGDLTRPSRHIPSPINSHTLSYRVIDERRLVITSNTMSLISRTTRTVLSSLRRNDVR</sequence>
<dbReference type="Proteomes" id="UP000317494">
    <property type="component" value="Unassembled WGS sequence"/>
</dbReference>
<keyword evidence="1" id="KW-1133">Transmembrane helix</keyword>
<reference evidence="2 3" key="1">
    <citation type="journal article" date="2019" name="Sci. Rep.">
        <title>Comparative genomics of chytrid fungi reveal insights into the obligate biotrophic and pathogenic lifestyle of Synchytrium endobioticum.</title>
        <authorList>
            <person name="van de Vossenberg B.T.L.H."/>
            <person name="Warris S."/>
            <person name="Nguyen H.D.T."/>
            <person name="van Gent-Pelzer M.P.E."/>
            <person name="Joly D.L."/>
            <person name="van de Geest H.C."/>
            <person name="Bonants P.J.M."/>
            <person name="Smith D.S."/>
            <person name="Levesque C.A."/>
            <person name="van der Lee T.A.J."/>
        </authorList>
    </citation>
    <scope>NUCLEOTIDE SEQUENCE [LARGE SCALE GENOMIC DNA]</scope>
    <source>
        <strain evidence="2 3">MB42</strain>
    </source>
</reference>
<gene>
    <name evidence="2" type="ORF">SeMB42_g05304</name>
</gene>
<proteinExistence type="predicted"/>
<evidence type="ECO:0000313" key="2">
    <source>
        <dbReference type="EMBL" id="TPX42053.1"/>
    </source>
</evidence>
<organism evidence="2 3">
    <name type="scientific">Synchytrium endobioticum</name>
    <dbReference type="NCBI Taxonomy" id="286115"/>
    <lineage>
        <taxon>Eukaryota</taxon>
        <taxon>Fungi</taxon>
        <taxon>Fungi incertae sedis</taxon>
        <taxon>Chytridiomycota</taxon>
        <taxon>Chytridiomycota incertae sedis</taxon>
        <taxon>Chytridiomycetes</taxon>
        <taxon>Synchytriales</taxon>
        <taxon>Synchytriaceae</taxon>
        <taxon>Synchytrium</taxon>
    </lineage>
</organism>